<dbReference type="InterPro" id="IPR012340">
    <property type="entry name" value="NA-bd_OB-fold"/>
</dbReference>
<dbReference type="FunFam" id="1.10.10.10:FF:000168">
    <property type="entry name" value="Replication protein A 32 kDa subunit"/>
    <property type="match status" value="1"/>
</dbReference>
<dbReference type="Pfam" id="PF08784">
    <property type="entry name" value="RPA_C"/>
    <property type="match status" value="1"/>
</dbReference>
<dbReference type="VEuPathDB" id="VectorBase:PPAPM1_004339"/>
<dbReference type="Gene3D" id="1.10.10.10">
    <property type="entry name" value="Winged helix-like DNA-binding domain superfamily/Winged helix DNA-binding domain"/>
    <property type="match status" value="1"/>
</dbReference>
<dbReference type="PANTHER" id="PTHR13989">
    <property type="entry name" value="REPLICATION PROTEIN A-RELATED"/>
    <property type="match status" value="1"/>
</dbReference>
<dbReference type="PANTHER" id="PTHR13989:SF16">
    <property type="entry name" value="REPLICATION PROTEIN A2"/>
    <property type="match status" value="1"/>
</dbReference>
<evidence type="ECO:0000313" key="8">
    <source>
        <dbReference type="EnsemblMetazoa" id="PPAI001872-PA"/>
    </source>
</evidence>
<comment type="similarity">
    <text evidence="2">Belongs to the replication factor A protein 2 family.</text>
</comment>
<keyword evidence="9" id="KW-1185">Reference proteome</keyword>
<proteinExistence type="inferred from homology"/>
<dbReference type="InterPro" id="IPR036388">
    <property type="entry name" value="WH-like_DNA-bd_sf"/>
</dbReference>
<dbReference type="GO" id="GO:0035861">
    <property type="term" value="C:site of double-strand break"/>
    <property type="evidence" value="ECO:0007669"/>
    <property type="project" value="TreeGrafter"/>
</dbReference>
<organism evidence="8 9">
    <name type="scientific">Phlebotomus papatasi</name>
    <name type="common">Sandfly</name>
    <dbReference type="NCBI Taxonomy" id="29031"/>
    <lineage>
        <taxon>Eukaryota</taxon>
        <taxon>Metazoa</taxon>
        <taxon>Ecdysozoa</taxon>
        <taxon>Arthropoda</taxon>
        <taxon>Hexapoda</taxon>
        <taxon>Insecta</taxon>
        <taxon>Pterygota</taxon>
        <taxon>Neoptera</taxon>
        <taxon>Endopterygota</taxon>
        <taxon>Diptera</taxon>
        <taxon>Nematocera</taxon>
        <taxon>Psychodoidea</taxon>
        <taxon>Psychodidae</taxon>
        <taxon>Phlebotomus</taxon>
        <taxon>Phlebotomus</taxon>
    </lineage>
</organism>
<dbReference type="InterPro" id="IPR036390">
    <property type="entry name" value="WH_DNA-bd_sf"/>
</dbReference>
<evidence type="ECO:0000256" key="4">
    <source>
        <dbReference type="ARBA" id="ARBA00023125"/>
    </source>
</evidence>
<dbReference type="CDD" id="cd04478">
    <property type="entry name" value="RPA2_DBD_D"/>
    <property type="match status" value="1"/>
</dbReference>
<dbReference type="InterPro" id="IPR014646">
    <property type="entry name" value="Rfa2/RPA32"/>
</dbReference>
<evidence type="ECO:0000256" key="3">
    <source>
        <dbReference type="ARBA" id="ARBA00022705"/>
    </source>
</evidence>
<dbReference type="GO" id="GO:0000781">
    <property type="term" value="C:chromosome, telomeric region"/>
    <property type="evidence" value="ECO:0007669"/>
    <property type="project" value="TreeGrafter"/>
</dbReference>
<comment type="subcellular location">
    <subcellularLocation>
        <location evidence="1">Nucleus</location>
    </subcellularLocation>
</comment>
<feature type="domain" description="Replication protein A C-terminal" evidence="7">
    <location>
        <begin position="155"/>
        <end position="237"/>
    </location>
</feature>
<dbReference type="EMBL" id="AJVK01023516">
    <property type="status" value="NOT_ANNOTATED_CDS"/>
    <property type="molecule type" value="Genomic_DNA"/>
</dbReference>
<reference evidence="8" key="1">
    <citation type="submission" date="2022-08" db="UniProtKB">
        <authorList>
            <consortium name="EnsemblMetazoa"/>
        </authorList>
    </citation>
    <scope>IDENTIFICATION</scope>
    <source>
        <strain evidence="8">Israel</strain>
    </source>
</reference>
<dbReference type="InterPro" id="IPR014892">
    <property type="entry name" value="RPA_C"/>
</dbReference>
<protein>
    <recommendedName>
        <fullName evidence="7">Replication protein A C-terminal domain-containing protein</fullName>
    </recommendedName>
</protein>
<keyword evidence="3" id="KW-0235">DNA replication</keyword>
<evidence type="ECO:0000256" key="6">
    <source>
        <dbReference type="SAM" id="MobiDB-lite"/>
    </source>
</evidence>
<dbReference type="SUPFAM" id="SSF50249">
    <property type="entry name" value="Nucleic acid-binding proteins"/>
    <property type="match status" value="1"/>
</dbReference>
<evidence type="ECO:0000259" key="7">
    <source>
        <dbReference type="Pfam" id="PF08784"/>
    </source>
</evidence>
<dbReference type="EnsemblMetazoa" id="PPAI001872-RA">
    <property type="protein sequence ID" value="PPAI001872-PA"/>
    <property type="gene ID" value="PPAI001872"/>
</dbReference>
<dbReference type="PIRSF" id="PIRSF036949">
    <property type="entry name" value="RPA32"/>
    <property type="match status" value="1"/>
</dbReference>
<name>A0A1B0D3E9_PHLPP</name>
<accession>A0A1B0D3E9</accession>
<evidence type="ECO:0000256" key="2">
    <source>
        <dbReference type="ARBA" id="ARBA00007815"/>
    </source>
</evidence>
<dbReference type="GO" id="GO:0000724">
    <property type="term" value="P:double-strand break repair via homologous recombination"/>
    <property type="evidence" value="ECO:0007669"/>
    <property type="project" value="TreeGrafter"/>
</dbReference>
<feature type="compositionally biased region" description="Gly residues" evidence="6">
    <location>
        <begin position="1"/>
        <end position="18"/>
    </location>
</feature>
<dbReference type="Proteomes" id="UP000092462">
    <property type="component" value="Unassembled WGS sequence"/>
</dbReference>
<keyword evidence="4" id="KW-0238">DNA-binding</keyword>
<evidence type="ECO:0000256" key="5">
    <source>
        <dbReference type="ARBA" id="ARBA00023242"/>
    </source>
</evidence>
<dbReference type="GO" id="GO:0006260">
    <property type="term" value="P:DNA replication"/>
    <property type="evidence" value="ECO:0007669"/>
    <property type="project" value="UniProtKB-KW"/>
</dbReference>
<keyword evidence="5" id="KW-0539">Nucleus</keyword>
<dbReference type="SUPFAM" id="SSF46785">
    <property type="entry name" value="Winged helix' DNA-binding domain"/>
    <property type="match status" value="1"/>
</dbReference>
<dbReference type="Gene3D" id="2.40.50.140">
    <property type="entry name" value="Nucleic acid-binding proteins"/>
    <property type="match status" value="1"/>
</dbReference>
<dbReference type="GO" id="GO:0005662">
    <property type="term" value="C:DNA replication factor A complex"/>
    <property type="evidence" value="ECO:0007669"/>
    <property type="project" value="TreeGrafter"/>
</dbReference>
<sequence length="244" mass="26908">MDESFTGGGFSTTQGGSGTASAESKEGVAPLVIKQILQLGDDGIKIFGFSYGVISLVAIVRSVEHTSTRIMYKLEDHTGSIDALLWLEDGKTETKEPIEMNTYVQVYGMARSHNGSKVIMLFKIMPIKNANAITTHLLEVMHARFQAEQFLRMIQNGGDTTSSTKDFMDVDTSSSNLANGLKGKQLLVYQAIKNHGTDEGISLQQIHQKFKHIPLPEIRQITEAMSLEGHIYSSIDTEHFLPTE</sequence>
<feature type="region of interest" description="Disordered" evidence="6">
    <location>
        <begin position="1"/>
        <end position="22"/>
    </location>
</feature>
<dbReference type="VEuPathDB" id="VectorBase:PPAI001872"/>
<dbReference type="AlphaFoldDB" id="A0A1B0D3E9"/>
<dbReference type="GO" id="GO:0006289">
    <property type="term" value="P:nucleotide-excision repair"/>
    <property type="evidence" value="ECO:0007669"/>
    <property type="project" value="TreeGrafter"/>
</dbReference>
<evidence type="ECO:0000256" key="1">
    <source>
        <dbReference type="ARBA" id="ARBA00004123"/>
    </source>
</evidence>
<dbReference type="GO" id="GO:0003697">
    <property type="term" value="F:single-stranded DNA binding"/>
    <property type="evidence" value="ECO:0007669"/>
    <property type="project" value="TreeGrafter"/>
</dbReference>
<dbReference type="InterPro" id="IPR040260">
    <property type="entry name" value="RFA2-like"/>
</dbReference>
<evidence type="ECO:0000313" key="9">
    <source>
        <dbReference type="Proteomes" id="UP000092462"/>
    </source>
</evidence>